<sequence>MVAYLEEALKSKLEGFEGQERASKLFTMSSISKDQIRNNLEEKMDKYGRKDTLLLTVALPLPSPIGFCWGITEIFNQEFNGYFKSFNHRLDRRVLQEKKKDRIKISLKPLPPFQVYPNQAKMGKKKLEE</sequence>
<organism evidence="1 2">
    <name type="scientific">Catharanthus roseus</name>
    <name type="common">Madagascar periwinkle</name>
    <name type="synonym">Vinca rosea</name>
    <dbReference type="NCBI Taxonomy" id="4058"/>
    <lineage>
        <taxon>Eukaryota</taxon>
        <taxon>Viridiplantae</taxon>
        <taxon>Streptophyta</taxon>
        <taxon>Embryophyta</taxon>
        <taxon>Tracheophyta</taxon>
        <taxon>Spermatophyta</taxon>
        <taxon>Magnoliopsida</taxon>
        <taxon>eudicotyledons</taxon>
        <taxon>Gunneridae</taxon>
        <taxon>Pentapetalae</taxon>
        <taxon>asterids</taxon>
        <taxon>lamiids</taxon>
        <taxon>Gentianales</taxon>
        <taxon>Apocynaceae</taxon>
        <taxon>Rauvolfioideae</taxon>
        <taxon>Vinceae</taxon>
        <taxon>Catharanthinae</taxon>
        <taxon>Catharanthus</taxon>
    </lineage>
</organism>
<dbReference type="Proteomes" id="UP001060085">
    <property type="component" value="Linkage Group LG01"/>
</dbReference>
<name>A0ACC0C850_CATRO</name>
<gene>
    <name evidence="1" type="ORF">M9H77_02239</name>
</gene>
<evidence type="ECO:0000313" key="1">
    <source>
        <dbReference type="EMBL" id="KAI5681012.1"/>
    </source>
</evidence>
<comment type="caution">
    <text evidence="1">The sequence shown here is derived from an EMBL/GenBank/DDBJ whole genome shotgun (WGS) entry which is preliminary data.</text>
</comment>
<keyword evidence="2" id="KW-1185">Reference proteome</keyword>
<protein>
    <submittedName>
        <fullName evidence="1">Uncharacterized protein</fullName>
    </submittedName>
</protein>
<evidence type="ECO:0000313" key="2">
    <source>
        <dbReference type="Proteomes" id="UP001060085"/>
    </source>
</evidence>
<reference evidence="2" key="1">
    <citation type="journal article" date="2023" name="Nat. Plants">
        <title>Single-cell RNA sequencing provides a high-resolution roadmap for understanding the multicellular compartmentation of specialized metabolism.</title>
        <authorList>
            <person name="Sun S."/>
            <person name="Shen X."/>
            <person name="Li Y."/>
            <person name="Li Y."/>
            <person name="Wang S."/>
            <person name="Li R."/>
            <person name="Zhang H."/>
            <person name="Shen G."/>
            <person name="Guo B."/>
            <person name="Wei J."/>
            <person name="Xu J."/>
            <person name="St-Pierre B."/>
            <person name="Chen S."/>
            <person name="Sun C."/>
        </authorList>
    </citation>
    <scope>NUCLEOTIDE SEQUENCE [LARGE SCALE GENOMIC DNA]</scope>
</reference>
<accession>A0ACC0C850</accession>
<proteinExistence type="predicted"/>
<dbReference type="EMBL" id="CM044701">
    <property type="protein sequence ID" value="KAI5681012.1"/>
    <property type="molecule type" value="Genomic_DNA"/>
</dbReference>